<keyword evidence="1" id="KW-0472">Membrane</keyword>
<name>A0A0V0QN23_PSEPJ</name>
<dbReference type="AlphaFoldDB" id="A0A0V0QN23"/>
<feature type="transmembrane region" description="Helical" evidence="1">
    <location>
        <begin position="21"/>
        <end position="38"/>
    </location>
</feature>
<keyword evidence="3" id="KW-1185">Reference proteome</keyword>
<organism evidence="2 3">
    <name type="scientific">Pseudocohnilembus persalinus</name>
    <name type="common">Ciliate</name>
    <dbReference type="NCBI Taxonomy" id="266149"/>
    <lineage>
        <taxon>Eukaryota</taxon>
        <taxon>Sar</taxon>
        <taxon>Alveolata</taxon>
        <taxon>Ciliophora</taxon>
        <taxon>Intramacronucleata</taxon>
        <taxon>Oligohymenophorea</taxon>
        <taxon>Scuticociliatia</taxon>
        <taxon>Philasterida</taxon>
        <taxon>Pseudocohnilembidae</taxon>
        <taxon>Pseudocohnilembus</taxon>
    </lineage>
</organism>
<dbReference type="EMBL" id="LDAU01000129">
    <property type="protein sequence ID" value="KRX03559.1"/>
    <property type="molecule type" value="Genomic_DNA"/>
</dbReference>
<keyword evidence="1" id="KW-1133">Transmembrane helix</keyword>
<sequence length="102" mass="12835">MRINIYKQKNKQIIFFHSNSIFLTTPLLFLFFFLFTISKCFHQKFFQYQLFWIQFLQLFYFFQKLVPICLFYLEKSFFQFFEQLLLLLLNLPYLKLILQKQI</sequence>
<protein>
    <recommendedName>
        <fullName evidence="4">Transmembrane protein</fullName>
    </recommendedName>
</protein>
<dbReference type="InParanoid" id="A0A0V0QN23"/>
<keyword evidence="1" id="KW-0812">Transmembrane</keyword>
<feature type="transmembrane region" description="Helical" evidence="1">
    <location>
        <begin position="50"/>
        <end position="73"/>
    </location>
</feature>
<evidence type="ECO:0000256" key="1">
    <source>
        <dbReference type="SAM" id="Phobius"/>
    </source>
</evidence>
<evidence type="ECO:0000313" key="3">
    <source>
        <dbReference type="Proteomes" id="UP000054937"/>
    </source>
</evidence>
<reference evidence="2 3" key="1">
    <citation type="journal article" date="2015" name="Sci. Rep.">
        <title>Genome of the facultative scuticociliatosis pathogen Pseudocohnilembus persalinus provides insight into its virulence through horizontal gene transfer.</title>
        <authorList>
            <person name="Xiong J."/>
            <person name="Wang G."/>
            <person name="Cheng J."/>
            <person name="Tian M."/>
            <person name="Pan X."/>
            <person name="Warren A."/>
            <person name="Jiang C."/>
            <person name="Yuan D."/>
            <person name="Miao W."/>
        </authorList>
    </citation>
    <scope>NUCLEOTIDE SEQUENCE [LARGE SCALE GENOMIC DNA]</scope>
    <source>
        <strain evidence="2">36N120E</strain>
    </source>
</reference>
<accession>A0A0V0QN23</accession>
<comment type="caution">
    <text evidence="2">The sequence shown here is derived from an EMBL/GenBank/DDBJ whole genome shotgun (WGS) entry which is preliminary data.</text>
</comment>
<gene>
    <name evidence="2" type="ORF">PPERSA_04111</name>
</gene>
<proteinExistence type="predicted"/>
<evidence type="ECO:0000313" key="2">
    <source>
        <dbReference type="EMBL" id="KRX03559.1"/>
    </source>
</evidence>
<evidence type="ECO:0008006" key="4">
    <source>
        <dbReference type="Google" id="ProtNLM"/>
    </source>
</evidence>
<dbReference type="Proteomes" id="UP000054937">
    <property type="component" value="Unassembled WGS sequence"/>
</dbReference>